<dbReference type="EMBL" id="CP002546">
    <property type="protein sequence ID" value="ADY58949.1"/>
    <property type="molecule type" value="Genomic_DNA"/>
</dbReference>
<dbReference type="HOGENOM" id="CLU_2331926_0_0_0"/>
<evidence type="ECO:0000313" key="3">
    <source>
        <dbReference type="Proteomes" id="UP000006860"/>
    </source>
</evidence>
<dbReference type="Proteomes" id="UP000006860">
    <property type="component" value="Chromosome"/>
</dbReference>
<keyword evidence="3" id="KW-1185">Reference proteome</keyword>
<feature type="region of interest" description="Disordered" evidence="1">
    <location>
        <begin position="1"/>
        <end position="23"/>
    </location>
</feature>
<organism evidence="2 3">
    <name type="scientific">Rubinisphaera brasiliensis (strain ATCC 49424 / DSM 5305 / JCM 21570 / IAM 15109 / NBRC 103401 / IFAM 1448)</name>
    <name type="common">Planctomyces brasiliensis</name>
    <dbReference type="NCBI Taxonomy" id="756272"/>
    <lineage>
        <taxon>Bacteria</taxon>
        <taxon>Pseudomonadati</taxon>
        <taxon>Planctomycetota</taxon>
        <taxon>Planctomycetia</taxon>
        <taxon>Planctomycetales</taxon>
        <taxon>Planctomycetaceae</taxon>
        <taxon>Rubinisphaera</taxon>
    </lineage>
</organism>
<reference evidence="3" key="1">
    <citation type="submission" date="2011-02" db="EMBL/GenBank/DDBJ databases">
        <title>The complete genome of Planctomyces brasiliensis DSM 5305.</title>
        <authorList>
            <person name="Lucas S."/>
            <person name="Copeland A."/>
            <person name="Lapidus A."/>
            <person name="Bruce D."/>
            <person name="Goodwin L."/>
            <person name="Pitluck S."/>
            <person name="Kyrpides N."/>
            <person name="Mavromatis K."/>
            <person name="Pagani I."/>
            <person name="Ivanova N."/>
            <person name="Ovchinnikova G."/>
            <person name="Lu M."/>
            <person name="Detter J.C."/>
            <person name="Han C."/>
            <person name="Land M."/>
            <person name="Hauser L."/>
            <person name="Markowitz V."/>
            <person name="Cheng J.-F."/>
            <person name="Hugenholtz P."/>
            <person name="Woyke T."/>
            <person name="Wu D."/>
            <person name="Tindall B."/>
            <person name="Pomrenke H.G."/>
            <person name="Brambilla E."/>
            <person name="Klenk H.-P."/>
            <person name="Eisen J.A."/>
        </authorList>
    </citation>
    <scope>NUCLEOTIDE SEQUENCE [LARGE SCALE GENOMIC DNA]</scope>
    <source>
        <strain evidence="3">ATCC 49424 / DSM 5305 / JCM 21570 / NBRC 103401 / IFAM 1448</strain>
    </source>
</reference>
<evidence type="ECO:0000256" key="1">
    <source>
        <dbReference type="SAM" id="MobiDB-lite"/>
    </source>
</evidence>
<gene>
    <name evidence="2" type="ordered locus">Plabr_1337</name>
</gene>
<proteinExistence type="predicted"/>
<accession>F0SNR3</accession>
<dbReference type="KEGG" id="pbs:Plabr_1337"/>
<evidence type="ECO:0000313" key="2">
    <source>
        <dbReference type="EMBL" id="ADY58949.1"/>
    </source>
</evidence>
<name>F0SNR3_RUBBR</name>
<dbReference type="AlphaFoldDB" id="F0SNR3"/>
<dbReference type="STRING" id="756272.Plabr_1337"/>
<protein>
    <submittedName>
        <fullName evidence="2">Uncharacterized protein</fullName>
    </submittedName>
</protein>
<sequence>MTQHKRPTGISFPMKPAGPGRLPQIPSTELYGTETNCWVSTQPTTEHFRSYSFPRVPLALPVSPPELAWKHWQSQWHTGFPSSYLFSALFSVSSVSPW</sequence>